<accession>A0AAW8RUD2</accession>
<name>A0AAW8RUD2_ENTAV</name>
<reference evidence="1" key="1">
    <citation type="submission" date="2023-03" db="EMBL/GenBank/DDBJ databases">
        <authorList>
            <person name="Shen W."/>
            <person name="Cai J."/>
        </authorList>
    </citation>
    <scope>NUCLEOTIDE SEQUENCE</scope>
    <source>
        <strain evidence="1">P33-2</strain>
    </source>
</reference>
<evidence type="ECO:0008006" key="3">
    <source>
        <dbReference type="Google" id="ProtNLM"/>
    </source>
</evidence>
<sequence>MGNKECKFCKHGEPLNDTANSNFAITIDLHEDGGCIEVEYDDSYESDWTAPSINYCPMCGRKLEVEGNDTENKVRKNDN</sequence>
<gene>
    <name evidence="1" type="ORF">P7D43_14690</name>
</gene>
<protein>
    <recommendedName>
        <fullName evidence="3">Small CPxCG-related zinc finger protein</fullName>
    </recommendedName>
</protein>
<dbReference type="AlphaFoldDB" id="A0AAW8RUD2"/>
<organism evidence="1 2">
    <name type="scientific">Enterococcus avium</name>
    <name type="common">Streptococcus avium</name>
    <dbReference type="NCBI Taxonomy" id="33945"/>
    <lineage>
        <taxon>Bacteria</taxon>
        <taxon>Bacillati</taxon>
        <taxon>Bacillota</taxon>
        <taxon>Bacilli</taxon>
        <taxon>Lactobacillales</taxon>
        <taxon>Enterococcaceae</taxon>
        <taxon>Enterococcus</taxon>
    </lineage>
</organism>
<dbReference type="EMBL" id="JARPWH010000058">
    <property type="protein sequence ID" value="MDT2403619.1"/>
    <property type="molecule type" value="Genomic_DNA"/>
</dbReference>
<evidence type="ECO:0000313" key="2">
    <source>
        <dbReference type="Proteomes" id="UP001260773"/>
    </source>
</evidence>
<dbReference type="RefSeq" id="WP_311865465.1">
    <property type="nucleotide sequence ID" value="NZ_JARPWH010000058.1"/>
</dbReference>
<proteinExistence type="predicted"/>
<comment type="caution">
    <text evidence="1">The sequence shown here is derived from an EMBL/GenBank/DDBJ whole genome shotgun (WGS) entry which is preliminary data.</text>
</comment>
<evidence type="ECO:0000313" key="1">
    <source>
        <dbReference type="EMBL" id="MDT2403619.1"/>
    </source>
</evidence>
<dbReference type="Proteomes" id="UP001260773">
    <property type="component" value="Unassembled WGS sequence"/>
</dbReference>